<protein>
    <submittedName>
        <fullName evidence="7">Cobalt ECF transporter T component CbiQ</fullName>
    </submittedName>
</protein>
<feature type="transmembrane region" description="Helical" evidence="6">
    <location>
        <begin position="20"/>
        <end position="37"/>
    </location>
</feature>
<dbReference type="InterPro" id="IPR051611">
    <property type="entry name" value="ECF_transporter_component"/>
</dbReference>
<dbReference type="CDD" id="cd16914">
    <property type="entry name" value="EcfT"/>
    <property type="match status" value="1"/>
</dbReference>
<comment type="caution">
    <text evidence="7">The sequence shown here is derived from an EMBL/GenBank/DDBJ whole genome shotgun (WGS) entry which is preliminary data.</text>
</comment>
<sequence>MKLNLDRYADLSSPIHRWEMRSKFVGLLALIFAFAFVQKLVLLPAMIFVTVLLFVLSRLPLSFLLNRLRYPGLFIAGVVMFLPFLGGETILFHLGGIAVKEEGCLAVLLIVTRFVCILTVSLILFGTAPFLSSIKALRSLGLPGVIADMLLLTYRYLEQLGETLGTMQRAMQLRGFRRDLKRDLPSAVRGNRRNLSQLAGLAGSLLTRSYEQSERVYHAMLLRGYGHSRQTPKPLLNQHNTTSFVGLGLILFVAASFAIAEIFLPA</sequence>
<evidence type="ECO:0000256" key="3">
    <source>
        <dbReference type="ARBA" id="ARBA00022692"/>
    </source>
</evidence>
<dbReference type="AlphaFoldDB" id="A0A8J7DVR0"/>
<dbReference type="InterPro" id="IPR012809">
    <property type="entry name" value="ECF_CbiQ"/>
</dbReference>
<organism evidence="7 8">
    <name type="scientific">Lusitaniella coriacea LEGE 07157</name>
    <dbReference type="NCBI Taxonomy" id="945747"/>
    <lineage>
        <taxon>Bacteria</taxon>
        <taxon>Bacillati</taxon>
        <taxon>Cyanobacteriota</taxon>
        <taxon>Cyanophyceae</taxon>
        <taxon>Spirulinales</taxon>
        <taxon>Lusitaniellaceae</taxon>
        <taxon>Lusitaniella</taxon>
    </lineage>
</organism>
<dbReference type="GO" id="GO:0006824">
    <property type="term" value="P:cobalt ion transport"/>
    <property type="evidence" value="ECO:0007669"/>
    <property type="project" value="InterPro"/>
</dbReference>
<name>A0A8J7DVR0_9CYAN</name>
<evidence type="ECO:0000256" key="5">
    <source>
        <dbReference type="ARBA" id="ARBA00023136"/>
    </source>
</evidence>
<proteinExistence type="predicted"/>
<accession>A0A8J7DVR0</accession>
<dbReference type="EMBL" id="JADEWZ010000010">
    <property type="protein sequence ID" value="MBE9115898.1"/>
    <property type="molecule type" value="Genomic_DNA"/>
</dbReference>
<evidence type="ECO:0000256" key="6">
    <source>
        <dbReference type="SAM" id="Phobius"/>
    </source>
</evidence>
<reference evidence="7" key="1">
    <citation type="submission" date="2020-10" db="EMBL/GenBank/DDBJ databases">
        <authorList>
            <person name="Castelo-Branco R."/>
            <person name="Eusebio N."/>
            <person name="Adriana R."/>
            <person name="Vieira A."/>
            <person name="Brugerolle De Fraissinette N."/>
            <person name="Rezende De Castro R."/>
            <person name="Schneider M.P."/>
            <person name="Vasconcelos V."/>
            <person name="Leao P.N."/>
        </authorList>
    </citation>
    <scope>NUCLEOTIDE SEQUENCE</scope>
    <source>
        <strain evidence="7">LEGE 07157</strain>
    </source>
</reference>
<feature type="transmembrane region" description="Helical" evidence="6">
    <location>
        <begin position="73"/>
        <end position="99"/>
    </location>
</feature>
<dbReference type="Pfam" id="PF02361">
    <property type="entry name" value="CbiQ"/>
    <property type="match status" value="1"/>
</dbReference>
<gene>
    <name evidence="7" type="primary">cbiQ</name>
    <name evidence="7" type="ORF">IQ249_08335</name>
</gene>
<evidence type="ECO:0000313" key="8">
    <source>
        <dbReference type="Proteomes" id="UP000654482"/>
    </source>
</evidence>
<feature type="transmembrane region" description="Helical" evidence="6">
    <location>
        <begin position="43"/>
        <end position="61"/>
    </location>
</feature>
<dbReference type="GO" id="GO:0043190">
    <property type="term" value="C:ATP-binding cassette (ABC) transporter complex"/>
    <property type="evidence" value="ECO:0007669"/>
    <property type="project" value="InterPro"/>
</dbReference>
<feature type="transmembrane region" description="Helical" evidence="6">
    <location>
        <begin position="244"/>
        <end position="264"/>
    </location>
</feature>
<dbReference type="PANTHER" id="PTHR34857">
    <property type="entry name" value="SLL0384 PROTEIN"/>
    <property type="match status" value="1"/>
</dbReference>
<evidence type="ECO:0000256" key="4">
    <source>
        <dbReference type="ARBA" id="ARBA00022989"/>
    </source>
</evidence>
<dbReference type="PANTHER" id="PTHR34857:SF2">
    <property type="entry name" value="SLL0384 PROTEIN"/>
    <property type="match status" value="1"/>
</dbReference>
<comment type="subcellular location">
    <subcellularLocation>
        <location evidence="1">Cell membrane</location>
        <topology evidence="1">Multi-pass membrane protein</topology>
    </subcellularLocation>
</comment>
<keyword evidence="3 6" id="KW-0812">Transmembrane</keyword>
<keyword evidence="8" id="KW-1185">Reference proteome</keyword>
<dbReference type="RefSeq" id="WP_194028995.1">
    <property type="nucleotide sequence ID" value="NZ_JADEWZ010000010.1"/>
</dbReference>
<dbReference type="Proteomes" id="UP000654482">
    <property type="component" value="Unassembled WGS sequence"/>
</dbReference>
<dbReference type="InterPro" id="IPR003339">
    <property type="entry name" value="ABC/ECF_trnsptr_transmembrane"/>
</dbReference>
<keyword evidence="2" id="KW-1003">Cell membrane</keyword>
<evidence type="ECO:0000313" key="7">
    <source>
        <dbReference type="EMBL" id="MBE9115898.1"/>
    </source>
</evidence>
<evidence type="ECO:0000256" key="2">
    <source>
        <dbReference type="ARBA" id="ARBA00022475"/>
    </source>
</evidence>
<feature type="transmembrane region" description="Helical" evidence="6">
    <location>
        <begin position="105"/>
        <end position="128"/>
    </location>
</feature>
<keyword evidence="4 6" id="KW-1133">Transmembrane helix</keyword>
<keyword evidence="5 6" id="KW-0472">Membrane</keyword>
<dbReference type="NCBIfam" id="TIGR02454">
    <property type="entry name" value="ECF_T_CbiQ"/>
    <property type="match status" value="1"/>
</dbReference>
<evidence type="ECO:0000256" key="1">
    <source>
        <dbReference type="ARBA" id="ARBA00004651"/>
    </source>
</evidence>